<name>A0A1M6ASX3_9RHOB</name>
<dbReference type="Proteomes" id="UP000184292">
    <property type="component" value="Unassembled WGS sequence"/>
</dbReference>
<dbReference type="EMBL" id="FQYO01000001">
    <property type="protein sequence ID" value="SHI39562.1"/>
    <property type="molecule type" value="Genomic_DNA"/>
</dbReference>
<evidence type="ECO:0000313" key="2">
    <source>
        <dbReference type="EMBL" id="SHI39562.1"/>
    </source>
</evidence>
<feature type="compositionally biased region" description="Low complexity" evidence="1">
    <location>
        <begin position="200"/>
        <end position="211"/>
    </location>
</feature>
<evidence type="ECO:0000313" key="3">
    <source>
        <dbReference type="Proteomes" id="UP000184292"/>
    </source>
</evidence>
<feature type="region of interest" description="Disordered" evidence="1">
    <location>
        <begin position="144"/>
        <end position="237"/>
    </location>
</feature>
<feature type="region of interest" description="Disordered" evidence="1">
    <location>
        <begin position="27"/>
        <end position="84"/>
    </location>
</feature>
<protein>
    <submittedName>
        <fullName evidence="2">Uncharacterized protein</fullName>
    </submittedName>
</protein>
<reference evidence="2 3" key="1">
    <citation type="submission" date="2016-11" db="EMBL/GenBank/DDBJ databases">
        <authorList>
            <person name="Jaros S."/>
            <person name="Januszkiewicz K."/>
            <person name="Wedrychowicz H."/>
        </authorList>
    </citation>
    <scope>NUCLEOTIDE SEQUENCE [LARGE SCALE GENOMIC DNA]</scope>
    <source>
        <strain evidence="2 3">DSM 100565</strain>
    </source>
</reference>
<gene>
    <name evidence="2" type="ORF">SAMN05444417_0604</name>
</gene>
<evidence type="ECO:0000256" key="1">
    <source>
        <dbReference type="SAM" id="MobiDB-lite"/>
    </source>
</evidence>
<keyword evidence="3" id="KW-1185">Reference proteome</keyword>
<dbReference type="AlphaFoldDB" id="A0A1M6ASX3"/>
<sequence length="237" mass="24837">MSRRLFPGLLLRRQAGPSCGKIVNAAETRRKSRGGPVSRILCPRRHAPGGHGSGRRPFLSGARRRAPPAAYPGLSGSDVPAPARAGHEAPIRHCSRWGLPCGSGCPSPGGLLPHRFTLAAPEDGGLFSVALSLGLPRPGVTRHRVRRESGLSSIPLAGRRGRPALRASPALTRRRRAGQSPGRGAPPSARARPESSTRCGSSAPRSGSRGASRQKGRKRSLTAISIARLSSAPSGRR</sequence>
<accession>A0A1M6ASX3</accession>
<proteinExistence type="predicted"/>
<organism evidence="2 3">
    <name type="scientific">Wenxinia saemankumensis</name>
    <dbReference type="NCBI Taxonomy" id="1447782"/>
    <lineage>
        <taxon>Bacteria</taxon>
        <taxon>Pseudomonadati</taxon>
        <taxon>Pseudomonadota</taxon>
        <taxon>Alphaproteobacteria</taxon>
        <taxon>Rhodobacterales</taxon>
        <taxon>Roseobacteraceae</taxon>
        <taxon>Wenxinia</taxon>
    </lineage>
</organism>
<dbReference type="AntiFam" id="ANF00045">
    <property type="entry name" value="Antisense to RNaseP"/>
</dbReference>